<name>A0A9P6U0U8_9FUNG</name>
<dbReference type="AlphaFoldDB" id="A0A9P6U0U8"/>
<dbReference type="Proteomes" id="UP000807716">
    <property type="component" value="Unassembled WGS sequence"/>
</dbReference>
<gene>
    <name evidence="2" type="ORF">DFQ27_006913</name>
</gene>
<proteinExistence type="predicted"/>
<protein>
    <submittedName>
        <fullName evidence="2">Uncharacterized protein</fullName>
    </submittedName>
</protein>
<sequence>MRSRLALLVLGVLAALTVPAQTANPPTVKGIVLHKEKYLAQIDIPPPVVPPVAPPVEQ</sequence>
<keyword evidence="3" id="KW-1185">Reference proteome</keyword>
<reference evidence="2" key="1">
    <citation type="journal article" date="2020" name="Fungal Divers.">
        <title>Resolving the Mortierellaceae phylogeny through synthesis of multi-gene phylogenetics and phylogenomics.</title>
        <authorList>
            <person name="Vandepol N."/>
            <person name="Liber J."/>
            <person name="Desiro A."/>
            <person name="Na H."/>
            <person name="Kennedy M."/>
            <person name="Barry K."/>
            <person name="Grigoriev I.V."/>
            <person name="Miller A.N."/>
            <person name="O'Donnell K."/>
            <person name="Stajich J.E."/>
            <person name="Bonito G."/>
        </authorList>
    </citation>
    <scope>NUCLEOTIDE SEQUENCE</scope>
    <source>
        <strain evidence="2">BC1065</strain>
    </source>
</reference>
<keyword evidence="1" id="KW-0732">Signal</keyword>
<organism evidence="2 3">
    <name type="scientific">Actinomortierella ambigua</name>
    <dbReference type="NCBI Taxonomy" id="1343610"/>
    <lineage>
        <taxon>Eukaryota</taxon>
        <taxon>Fungi</taxon>
        <taxon>Fungi incertae sedis</taxon>
        <taxon>Mucoromycota</taxon>
        <taxon>Mortierellomycotina</taxon>
        <taxon>Mortierellomycetes</taxon>
        <taxon>Mortierellales</taxon>
        <taxon>Mortierellaceae</taxon>
        <taxon>Actinomortierella</taxon>
    </lineage>
</organism>
<dbReference type="EMBL" id="JAAAJB010000524">
    <property type="protein sequence ID" value="KAG0254322.1"/>
    <property type="molecule type" value="Genomic_DNA"/>
</dbReference>
<evidence type="ECO:0000313" key="3">
    <source>
        <dbReference type="Proteomes" id="UP000807716"/>
    </source>
</evidence>
<evidence type="ECO:0000313" key="2">
    <source>
        <dbReference type="EMBL" id="KAG0254322.1"/>
    </source>
</evidence>
<feature type="chain" id="PRO_5040119071" evidence="1">
    <location>
        <begin position="23"/>
        <end position="58"/>
    </location>
</feature>
<comment type="caution">
    <text evidence="2">The sequence shown here is derived from an EMBL/GenBank/DDBJ whole genome shotgun (WGS) entry which is preliminary data.</text>
</comment>
<accession>A0A9P6U0U8</accession>
<feature type="signal peptide" evidence="1">
    <location>
        <begin position="1"/>
        <end position="22"/>
    </location>
</feature>
<evidence type="ECO:0000256" key="1">
    <source>
        <dbReference type="SAM" id="SignalP"/>
    </source>
</evidence>
<feature type="non-terminal residue" evidence="2">
    <location>
        <position position="1"/>
    </location>
</feature>